<dbReference type="AlphaFoldDB" id="A0A1F7XVM3"/>
<accession>A0A1F7XVM3</accession>
<protein>
    <submittedName>
        <fullName evidence="1">Uncharacterized protein</fullName>
    </submittedName>
</protein>
<evidence type="ECO:0000313" key="2">
    <source>
        <dbReference type="Proteomes" id="UP000178446"/>
    </source>
</evidence>
<dbReference type="Proteomes" id="UP000178446">
    <property type="component" value="Unassembled WGS sequence"/>
</dbReference>
<gene>
    <name evidence="1" type="ORF">A2685_02280</name>
</gene>
<name>A0A1F7XVM3_9BACT</name>
<comment type="caution">
    <text evidence="1">The sequence shown here is derived from an EMBL/GenBank/DDBJ whole genome shotgun (WGS) entry which is preliminary data.</text>
</comment>
<proteinExistence type="predicted"/>
<evidence type="ECO:0000313" key="1">
    <source>
        <dbReference type="EMBL" id="OGM19066.1"/>
    </source>
</evidence>
<organism evidence="1 2">
    <name type="scientific">Candidatus Woesebacteria bacterium RIFCSPHIGHO2_01_FULL_37_10</name>
    <dbReference type="NCBI Taxonomy" id="1802489"/>
    <lineage>
        <taxon>Bacteria</taxon>
        <taxon>Candidatus Woeseibacteriota</taxon>
    </lineage>
</organism>
<sequence>MEKGSFKTLKEFREVAGIPLTTEDFVSSQKPCERFYVPAPKVPRYLMPKGNEDAIEQALQRCTSIVGTWGDLASERYTPEFEQSASIFKALTGVGAWDVISLARIRFLSNRTV</sequence>
<dbReference type="EMBL" id="MGGB01000023">
    <property type="protein sequence ID" value="OGM19066.1"/>
    <property type="molecule type" value="Genomic_DNA"/>
</dbReference>
<reference evidence="1 2" key="1">
    <citation type="journal article" date="2016" name="Nat. Commun.">
        <title>Thousands of microbial genomes shed light on interconnected biogeochemical processes in an aquifer system.</title>
        <authorList>
            <person name="Anantharaman K."/>
            <person name="Brown C.T."/>
            <person name="Hug L.A."/>
            <person name="Sharon I."/>
            <person name="Castelle C.J."/>
            <person name="Probst A.J."/>
            <person name="Thomas B.C."/>
            <person name="Singh A."/>
            <person name="Wilkins M.J."/>
            <person name="Karaoz U."/>
            <person name="Brodie E.L."/>
            <person name="Williams K.H."/>
            <person name="Hubbard S.S."/>
            <person name="Banfield J.F."/>
        </authorList>
    </citation>
    <scope>NUCLEOTIDE SEQUENCE [LARGE SCALE GENOMIC DNA]</scope>
</reference>